<gene>
    <name evidence="2" type="ORF">ANN_08756</name>
</gene>
<protein>
    <submittedName>
        <fullName evidence="2">Uncharacterized protein</fullName>
    </submittedName>
</protein>
<evidence type="ECO:0000256" key="1">
    <source>
        <dbReference type="SAM" id="MobiDB-lite"/>
    </source>
</evidence>
<accession>A0ABQ8T4L0</accession>
<name>A0ABQ8T4L0_PERAM</name>
<evidence type="ECO:0000313" key="3">
    <source>
        <dbReference type="Proteomes" id="UP001148838"/>
    </source>
</evidence>
<feature type="region of interest" description="Disordered" evidence="1">
    <location>
        <begin position="1"/>
        <end position="60"/>
    </location>
</feature>
<organism evidence="2 3">
    <name type="scientific">Periplaneta americana</name>
    <name type="common">American cockroach</name>
    <name type="synonym">Blatta americana</name>
    <dbReference type="NCBI Taxonomy" id="6978"/>
    <lineage>
        <taxon>Eukaryota</taxon>
        <taxon>Metazoa</taxon>
        <taxon>Ecdysozoa</taxon>
        <taxon>Arthropoda</taxon>
        <taxon>Hexapoda</taxon>
        <taxon>Insecta</taxon>
        <taxon>Pterygota</taxon>
        <taxon>Neoptera</taxon>
        <taxon>Polyneoptera</taxon>
        <taxon>Dictyoptera</taxon>
        <taxon>Blattodea</taxon>
        <taxon>Blattoidea</taxon>
        <taxon>Blattidae</taxon>
        <taxon>Blattinae</taxon>
        <taxon>Periplaneta</taxon>
    </lineage>
</organism>
<dbReference type="EMBL" id="JAJSOF020000017">
    <property type="protein sequence ID" value="KAJ4440610.1"/>
    <property type="molecule type" value="Genomic_DNA"/>
</dbReference>
<comment type="caution">
    <text evidence="2">The sequence shown here is derived from an EMBL/GenBank/DDBJ whole genome shotgun (WGS) entry which is preliminary data.</text>
</comment>
<reference evidence="2 3" key="1">
    <citation type="journal article" date="2022" name="Allergy">
        <title>Genome assembly and annotation of Periplaneta americana reveal a comprehensive cockroach allergen profile.</title>
        <authorList>
            <person name="Wang L."/>
            <person name="Xiong Q."/>
            <person name="Saelim N."/>
            <person name="Wang L."/>
            <person name="Nong W."/>
            <person name="Wan A.T."/>
            <person name="Shi M."/>
            <person name="Liu X."/>
            <person name="Cao Q."/>
            <person name="Hui J.H.L."/>
            <person name="Sookrung N."/>
            <person name="Leung T.F."/>
            <person name="Tungtrongchitr A."/>
            <person name="Tsui S.K.W."/>
        </authorList>
    </citation>
    <scope>NUCLEOTIDE SEQUENCE [LARGE SCALE GENOMIC DNA]</scope>
    <source>
        <strain evidence="2">PWHHKU_190912</strain>
    </source>
</reference>
<keyword evidence="3" id="KW-1185">Reference proteome</keyword>
<proteinExistence type="predicted"/>
<evidence type="ECO:0000313" key="2">
    <source>
        <dbReference type="EMBL" id="KAJ4440610.1"/>
    </source>
</evidence>
<dbReference type="Proteomes" id="UP001148838">
    <property type="component" value="Unassembled WGS sequence"/>
</dbReference>
<sequence length="99" mass="10871">MSEVQNDPNLLKRIVTGDESRSYGLSPEHVRPPSPWTSSASFPNASVPHGRGVRPPAAVHPTHVSAPFPFETQRQTHCILHTASYSDVCVLYPVLQSQL</sequence>